<evidence type="ECO:0000313" key="4">
    <source>
        <dbReference type="EMBL" id="QBZ90335.1"/>
    </source>
</evidence>
<dbReference type="PANTHER" id="PTHR36450:SF1">
    <property type="entry name" value="THIOREDOXIN"/>
    <property type="match status" value="1"/>
</dbReference>
<dbReference type="PIRSF" id="PIRSF037031">
    <property type="entry name" value="Redox_disulphide_2"/>
    <property type="match status" value="1"/>
</dbReference>
<feature type="domain" description="Thioredoxin-like fold" evidence="3">
    <location>
        <begin position="3"/>
        <end position="76"/>
    </location>
</feature>
<dbReference type="EMBL" id="CP123771">
    <property type="protein sequence ID" value="WGO91300.1"/>
    <property type="molecule type" value="Genomic_DNA"/>
</dbReference>
<dbReference type="InterPro" id="IPR036249">
    <property type="entry name" value="Thioredoxin-like_sf"/>
</dbReference>
<feature type="active site" description="Nucleophile" evidence="1">
    <location>
        <position position="11"/>
    </location>
</feature>
<dbReference type="RefSeq" id="WP_135845859.1">
    <property type="nucleotide sequence ID" value="NZ_CP035088.1"/>
</dbReference>
<evidence type="ECO:0000313" key="7">
    <source>
        <dbReference type="Proteomes" id="UP001227386"/>
    </source>
</evidence>
<dbReference type="PANTHER" id="PTHR36450">
    <property type="entry name" value="THIOREDOXIN"/>
    <property type="match status" value="1"/>
</dbReference>
<reference evidence="5 7" key="1">
    <citation type="journal article" date="2012" name="Appl. Soil Ecol.">
        <title>Isolation and characterization of new plant growth-promoting bacterial endophytes.</title>
        <authorList>
            <person name="Rashid S."/>
            <person name="Charles T.C."/>
            <person name="Glick B.R."/>
        </authorList>
    </citation>
    <scope>NUCLEOTIDE SEQUENCE [LARGE SCALE GENOMIC DNA]</scope>
    <source>
        <strain evidence="5 7">YsS1</strain>
    </source>
</reference>
<evidence type="ECO:0000256" key="2">
    <source>
        <dbReference type="PIRSR" id="PIRSR037031-51"/>
    </source>
</evidence>
<dbReference type="Proteomes" id="UP000296468">
    <property type="component" value="Chromosome"/>
</dbReference>
<sequence length="78" mass="8338">MKDIKVLGTGCSKCKSTIAIIEQVAQAKGVPVKLEKVEELRDIMSYGVISTPSVVIDGKVVHSGGIPSRDKVELWLSA</sequence>
<feature type="active site" description="Nucleophile" evidence="1">
    <location>
        <position position="14"/>
    </location>
</feature>
<dbReference type="OrthoDB" id="9800630at2"/>
<dbReference type="SUPFAM" id="SSF52833">
    <property type="entry name" value="Thioredoxin-like"/>
    <property type="match status" value="1"/>
</dbReference>
<dbReference type="AlphaFoldDB" id="A0A4P7PID5"/>
<dbReference type="InterPro" id="IPR012336">
    <property type="entry name" value="Thioredoxin-like_fold"/>
</dbReference>
<proteinExistence type="predicted"/>
<reference evidence="4" key="3">
    <citation type="submission" date="2019-01" db="EMBL/GenBank/DDBJ databases">
        <authorList>
            <person name="Zhang L."/>
        </authorList>
    </citation>
    <scope>NUCLEOTIDE SEQUENCE</scope>
    <source>
        <strain evidence="4">11K1</strain>
    </source>
</reference>
<dbReference type="KEGG" id="pvk:EPZ47_16985"/>
<protein>
    <submittedName>
        <fullName evidence="4">Thioredoxin family protein</fullName>
    </submittedName>
</protein>
<evidence type="ECO:0000256" key="1">
    <source>
        <dbReference type="PIRSR" id="PIRSR037031-50"/>
    </source>
</evidence>
<keyword evidence="7" id="KW-1185">Reference proteome</keyword>
<dbReference type="EMBL" id="CP035088">
    <property type="protein sequence ID" value="QBZ90335.1"/>
    <property type="molecule type" value="Genomic_DNA"/>
</dbReference>
<dbReference type="NCBIfam" id="TIGR00412">
    <property type="entry name" value="redox_disulf_2"/>
    <property type="match status" value="1"/>
</dbReference>
<gene>
    <name evidence="4" type="ORF">EPZ47_16985</name>
    <name evidence="5" type="ORF">QCD61_16400</name>
</gene>
<name>A0A4P7PID5_9PSED</name>
<evidence type="ECO:0000313" key="6">
    <source>
        <dbReference type="Proteomes" id="UP000296468"/>
    </source>
</evidence>
<reference evidence="5" key="4">
    <citation type="submission" date="2023-04" db="EMBL/GenBank/DDBJ databases">
        <authorList>
            <person name="Charles T.C."/>
            <person name="Cheng J."/>
            <person name="Lynch M."/>
            <person name="Van Dyk A."/>
        </authorList>
    </citation>
    <scope>NUCLEOTIDE SEQUENCE</scope>
    <source>
        <strain evidence="5">YsS1</strain>
    </source>
</reference>
<evidence type="ECO:0000259" key="3">
    <source>
        <dbReference type="Pfam" id="PF13192"/>
    </source>
</evidence>
<dbReference type="Gene3D" id="3.40.30.10">
    <property type="entry name" value="Glutaredoxin"/>
    <property type="match status" value="1"/>
</dbReference>
<dbReference type="Pfam" id="PF13192">
    <property type="entry name" value="Thioredoxin_3"/>
    <property type="match status" value="1"/>
</dbReference>
<accession>A0A4P7PID5</accession>
<keyword evidence="2" id="KW-0676">Redox-active center</keyword>
<evidence type="ECO:0000313" key="5">
    <source>
        <dbReference type="EMBL" id="WGO91300.1"/>
    </source>
</evidence>
<organism evidence="4 6">
    <name type="scientific">Pseudomonas viciae</name>
    <dbReference type="NCBI Taxonomy" id="2505979"/>
    <lineage>
        <taxon>Bacteria</taxon>
        <taxon>Pseudomonadati</taxon>
        <taxon>Pseudomonadota</taxon>
        <taxon>Gammaproteobacteria</taxon>
        <taxon>Pseudomonadales</taxon>
        <taxon>Pseudomonadaceae</taxon>
        <taxon>Pseudomonas</taxon>
    </lineage>
</organism>
<keyword evidence="2" id="KW-1015">Disulfide bond</keyword>
<feature type="disulfide bond" description="Redox-active" evidence="2">
    <location>
        <begin position="11"/>
        <end position="14"/>
    </location>
</feature>
<dbReference type="Proteomes" id="UP001227386">
    <property type="component" value="Chromosome"/>
</dbReference>
<reference evidence="4 6" key="2">
    <citation type="journal article" date="2019" name="Front. Microbiol.">
        <title>In silico and Genetic Analyses of Cyclic Lipopeptide Synthetic Gene Clusters in Pseudomonas sp. 11K1.</title>
        <authorList>
            <person name="Zhao H."/>
            <person name="Liu Y.P."/>
            <person name="Zhang L.Q."/>
        </authorList>
    </citation>
    <scope>NUCLEOTIDE SEQUENCE [LARGE SCALE GENOMIC DNA]</scope>
    <source>
        <strain evidence="4 6">11K1</strain>
    </source>
</reference>
<dbReference type="InterPro" id="IPR005243">
    <property type="entry name" value="THIRX-like_proc"/>
</dbReference>